<evidence type="ECO:0000259" key="6">
    <source>
        <dbReference type="Pfam" id="PF04871"/>
    </source>
</evidence>
<dbReference type="GO" id="GO:0006886">
    <property type="term" value="P:intracellular protein transport"/>
    <property type="evidence" value="ECO:0007669"/>
    <property type="project" value="InterPro"/>
</dbReference>
<dbReference type="PANTHER" id="PTHR10013">
    <property type="entry name" value="GENERAL VESICULAR TRANSPORT FACTOR P115"/>
    <property type="match status" value="1"/>
</dbReference>
<dbReference type="SUPFAM" id="SSF48371">
    <property type="entry name" value="ARM repeat"/>
    <property type="match status" value="1"/>
</dbReference>
<feature type="compositionally biased region" description="Basic and acidic residues" evidence="4">
    <location>
        <begin position="902"/>
        <end position="924"/>
    </location>
</feature>
<dbReference type="OrthoDB" id="198977at2759"/>
<dbReference type="FunFam" id="1.25.10.10:FF:000296">
    <property type="entry name" value="Related to transport protein USO1"/>
    <property type="match status" value="1"/>
</dbReference>
<sequence>MSNQSIMPTQLTSLFGSRISSAYNSLRGDLGVPQTATETIDKLVDRIQTSAGVEDRRTAVLGLKGLSRDWREEVGDRALPSLVAVLQYDAPNDVDIAKATLETLTQLCEVPEKPTRDDVGLRFTDLFLSDPQPLHSLLSLLSNSPSFYPRFYALQFLSQLLTSRAPVAQACIMSSPPPGVEGILSVLDAQAPSTAPNAGGVGMAGGAGEILRNEALLLLPVMLSGNADLQKIVAFSGAFERLFDIIRQENGVNGGIVVQDALTVVGCLLRFNVSNQNYFRELSLIPAIPTILGFPPSLPLDQPAPHEFALQFWREQKINNVGLVLGLIRMLVGGPGGPNQSAMVAGGVTRCLLELALASNAPNGLKSQALNTLTPILTSSVQNQTLLSTLGLSPLVAVHADEEHPNGGFVRLPTRPAVEVLVSAVVEGDLAAGGRGLRGRAAGVNMFEAYVSGNEDARIGILTSMIPSDSLTSPTAGAIILSGLLQLPTSDPEIPFDPYRPLFACLLLGHLVRDSEHAKKLAREITLSTTEEGDQSALDAEADEDRVSLIQLVVGNLMMASREQAECANRAAKEGKVVGATEEEDWSRVMVGYLVLLCTWLWDSPKTVKEFLSESANLQVLIQPITQPTGIDPLVQGLSAFLLGVCYEFNREPGEITRATLHPILHSRIGPDQFVSRMARLREDPRFRAVQPDAFDTEGAPDVPAQGGVQVAQDGVEDVNEGLELWFDWAFVDFWKNHYYTIQRAIAVDPDAVRGAGSSDDSETAAIIMSLRQKLKAQIDEVMGLQSKLAHQASEHKNEKEILVGEVQLLSEQLAQLSSTQKIAVSREDYEALAKQLAEEEQRTAALQADAGAAETLRDEVDKLRSSHSGALQELEAKLKTADKQAEELKGKVAELQQQVEADEKVLEEERQKRAEQEKEHEDLLVLLEELSQKRKKDKERMREQGLEVSDAEDEEGDEE</sequence>
<comment type="caution">
    <text evidence="7">The sequence shown here is derived from an EMBL/GenBank/DDBJ whole genome shotgun (WGS) entry which is preliminary data.</text>
</comment>
<gene>
    <name evidence="7" type="ORF">M231_02793</name>
</gene>
<evidence type="ECO:0000313" key="8">
    <source>
        <dbReference type="Proteomes" id="UP000289152"/>
    </source>
</evidence>
<protein>
    <submittedName>
        <fullName evidence="7">Uncharacterized protein</fullName>
    </submittedName>
</protein>
<dbReference type="STRING" id="5217.A0A4Q1BPM5"/>
<dbReference type="InterPro" id="IPR016024">
    <property type="entry name" value="ARM-type_fold"/>
</dbReference>
<dbReference type="GO" id="GO:0000139">
    <property type="term" value="C:Golgi membrane"/>
    <property type="evidence" value="ECO:0007669"/>
    <property type="project" value="InterPro"/>
</dbReference>
<dbReference type="InParanoid" id="A0A4Q1BPM5"/>
<dbReference type="Proteomes" id="UP000289152">
    <property type="component" value="Unassembled WGS sequence"/>
</dbReference>
<dbReference type="AlphaFoldDB" id="A0A4Q1BPM5"/>
<dbReference type="GO" id="GO:0005783">
    <property type="term" value="C:endoplasmic reticulum"/>
    <property type="evidence" value="ECO:0007669"/>
    <property type="project" value="TreeGrafter"/>
</dbReference>
<dbReference type="FunCoup" id="A0A4Q1BPM5">
    <property type="interactions" value="406"/>
</dbReference>
<dbReference type="InterPro" id="IPR006953">
    <property type="entry name" value="Vesicle_Uso1_P115_head"/>
</dbReference>
<dbReference type="GO" id="GO:0012507">
    <property type="term" value="C:ER to Golgi transport vesicle membrane"/>
    <property type="evidence" value="ECO:0007669"/>
    <property type="project" value="TreeGrafter"/>
</dbReference>
<evidence type="ECO:0000313" key="7">
    <source>
        <dbReference type="EMBL" id="RXK39859.1"/>
    </source>
</evidence>
<organism evidence="7 8">
    <name type="scientific">Tremella mesenterica</name>
    <name type="common">Jelly fungus</name>
    <dbReference type="NCBI Taxonomy" id="5217"/>
    <lineage>
        <taxon>Eukaryota</taxon>
        <taxon>Fungi</taxon>
        <taxon>Dikarya</taxon>
        <taxon>Basidiomycota</taxon>
        <taxon>Agaricomycotina</taxon>
        <taxon>Tremellomycetes</taxon>
        <taxon>Tremellales</taxon>
        <taxon>Tremellaceae</taxon>
        <taxon>Tremella</taxon>
    </lineage>
</organism>
<comment type="subcellular location">
    <subcellularLocation>
        <location evidence="1">Golgi apparatus</location>
    </subcellularLocation>
</comment>
<feature type="domain" description="Uso1/p115-like vesicle tethering protein C-terminal" evidence="6">
    <location>
        <begin position="854"/>
        <end position="960"/>
    </location>
</feature>
<keyword evidence="3" id="KW-0175">Coiled coil</keyword>
<reference evidence="7 8" key="1">
    <citation type="submission" date="2016-06" db="EMBL/GenBank/DDBJ databases">
        <title>Evolution of pathogenesis and genome organization in the Tremellales.</title>
        <authorList>
            <person name="Cuomo C."/>
            <person name="Litvintseva A."/>
            <person name="Heitman J."/>
            <person name="Chen Y."/>
            <person name="Sun S."/>
            <person name="Springer D."/>
            <person name="Dromer F."/>
            <person name="Young S."/>
            <person name="Zeng Q."/>
            <person name="Chapman S."/>
            <person name="Gujja S."/>
            <person name="Saif S."/>
            <person name="Birren B."/>
        </authorList>
    </citation>
    <scope>NUCLEOTIDE SEQUENCE [LARGE SCALE GENOMIC DNA]</scope>
    <source>
        <strain evidence="7 8">ATCC 28783</strain>
    </source>
</reference>
<name>A0A4Q1BPM5_TREME</name>
<evidence type="ECO:0000256" key="2">
    <source>
        <dbReference type="ARBA" id="ARBA00023034"/>
    </source>
</evidence>
<evidence type="ECO:0000256" key="4">
    <source>
        <dbReference type="SAM" id="MobiDB-lite"/>
    </source>
</evidence>
<dbReference type="Pfam" id="PF04869">
    <property type="entry name" value="Uso1_p115_head"/>
    <property type="match status" value="1"/>
</dbReference>
<dbReference type="GO" id="GO:0005795">
    <property type="term" value="C:Golgi stack"/>
    <property type="evidence" value="ECO:0007669"/>
    <property type="project" value="TreeGrafter"/>
</dbReference>
<evidence type="ECO:0000256" key="3">
    <source>
        <dbReference type="ARBA" id="ARBA00023054"/>
    </source>
</evidence>
<dbReference type="Gene3D" id="1.25.10.10">
    <property type="entry name" value="Leucine-rich Repeat Variant"/>
    <property type="match status" value="1"/>
</dbReference>
<dbReference type="PANTHER" id="PTHR10013:SF0">
    <property type="entry name" value="GENERAL VESICULAR TRANSPORT FACTOR P115"/>
    <property type="match status" value="1"/>
</dbReference>
<feature type="region of interest" description="Disordered" evidence="4">
    <location>
        <begin position="897"/>
        <end position="960"/>
    </location>
</feature>
<feature type="compositionally biased region" description="Acidic residues" evidence="4">
    <location>
        <begin position="950"/>
        <end position="960"/>
    </location>
</feature>
<dbReference type="GO" id="GO:0006888">
    <property type="term" value="P:endoplasmic reticulum to Golgi vesicle-mediated transport"/>
    <property type="evidence" value="ECO:0007669"/>
    <property type="project" value="TreeGrafter"/>
</dbReference>
<dbReference type="VEuPathDB" id="FungiDB:TREMEDRAFT_45944"/>
<evidence type="ECO:0000256" key="1">
    <source>
        <dbReference type="ARBA" id="ARBA00004555"/>
    </source>
</evidence>
<keyword evidence="2" id="KW-0333">Golgi apparatus</keyword>
<keyword evidence="8" id="KW-1185">Reference proteome</keyword>
<dbReference type="GO" id="GO:0048211">
    <property type="term" value="P:Golgi vesicle docking"/>
    <property type="evidence" value="ECO:0007669"/>
    <property type="project" value="TreeGrafter"/>
</dbReference>
<dbReference type="InterPro" id="IPR024095">
    <property type="entry name" value="Vesicle_P115"/>
</dbReference>
<accession>A0A4Q1BPM5</accession>
<dbReference type="InterPro" id="IPR011989">
    <property type="entry name" value="ARM-like"/>
</dbReference>
<proteinExistence type="predicted"/>
<feature type="domain" description="Vesicle tethering protein Uso1/P115-like head" evidence="5">
    <location>
        <begin position="435"/>
        <end position="746"/>
    </location>
</feature>
<dbReference type="Pfam" id="PF04871">
    <property type="entry name" value="Uso1_p115_C"/>
    <property type="match status" value="1"/>
</dbReference>
<dbReference type="EMBL" id="SDIL01000025">
    <property type="protein sequence ID" value="RXK39859.1"/>
    <property type="molecule type" value="Genomic_DNA"/>
</dbReference>
<dbReference type="InterPro" id="IPR006955">
    <property type="entry name" value="Uso1_p115_C"/>
</dbReference>
<evidence type="ECO:0000259" key="5">
    <source>
        <dbReference type="Pfam" id="PF04869"/>
    </source>
</evidence>
<dbReference type="GO" id="GO:0048280">
    <property type="term" value="P:vesicle fusion with Golgi apparatus"/>
    <property type="evidence" value="ECO:0007669"/>
    <property type="project" value="InterPro"/>
</dbReference>